<keyword evidence="1" id="KW-0238">DNA-binding</keyword>
<comment type="caution">
    <text evidence="3">The sequence shown here is derived from an EMBL/GenBank/DDBJ whole genome shotgun (WGS) entry which is preliminary data.</text>
</comment>
<gene>
    <name evidence="3" type="ORF">EDD55_10528</name>
</gene>
<dbReference type="Pfam" id="PF01381">
    <property type="entry name" value="HTH_3"/>
    <property type="match status" value="1"/>
</dbReference>
<sequence length="186" mass="20485">MGKTMNIDIGNKLRLVRKAHGLSQRELAKKSGVTNAMISLIETNNTNPSVGLLKRVLDGLPMALSDFFAVDEEPQGQVFFHGDDLVEIAGGRISYRQVGRDMRRQAIQILHECLQPGADTGKSMLSHEAQEGGIVIRGRLEVTVGMQKRVLKAGDAYYFDSRHPHRFRNVGDEVCEVVSACTPPSV</sequence>
<dbReference type="CDD" id="cd02209">
    <property type="entry name" value="cupin_XRE_C"/>
    <property type="match status" value="1"/>
</dbReference>
<proteinExistence type="predicted"/>
<dbReference type="SUPFAM" id="SSF47413">
    <property type="entry name" value="lambda repressor-like DNA-binding domains"/>
    <property type="match status" value="1"/>
</dbReference>
<dbReference type="CDD" id="cd00093">
    <property type="entry name" value="HTH_XRE"/>
    <property type="match status" value="1"/>
</dbReference>
<accession>A0A4R3JBP5</accession>
<dbReference type="Proteomes" id="UP000295304">
    <property type="component" value="Unassembled WGS sequence"/>
</dbReference>
<evidence type="ECO:0000259" key="2">
    <source>
        <dbReference type="PROSITE" id="PS50943"/>
    </source>
</evidence>
<dbReference type="GO" id="GO:0003700">
    <property type="term" value="F:DNA-binding transcription factor activity"/>
    <property type="evidence" value="ECO:0007669"/>
    <property type="project" value="TreeGrafter"/>
</dbReference>
<dbReference type="InterPro" id="IPR014710">
    <property type="entry name" value="RmlC-like_jellyroll"/>
</dbReference>
<evidence type="ECO:0000313" key="4">
    <source>
        <dbReference type="Proteomes" id="UP000295304"/>
    </source>
</evidence>
<dbReference type="InterPro" id="IPR050807">
    <property type="entry name" value="TransReg_Diox_bact_type"/>
</dbReference>
<dbReference type="SMART" id="SM00530">
    <property type="entry name" value="HTH_XRE"/>
    <property type="match status" value="1"/>
</dbReference>
<dbReference type="Gene3D" id="2.60.120.10">
    <property type="entry name" value="Jelly Rolls"/>
    <property type="match status" value="1"/>
</dbReference>
<dbReference type="InterPro" id="IPR001387">
    <property type="entry name" value="Cro/C1-type_HTH"/>
</dbReference>
<evidence type="ECO:0000256" key="1">
    <source>
        <dbReference type="ARBA" id="ARBA00023125"/>
    </source>
</evidence>
<dbReference type="Pfam" id="PF07883">
    <property type="entry name" value="Cupin_2"/>
    <property type="match status" value="1"/>
</dbReference>
<dbReference type="GO" id="GO:0003677">
    <property type="term" value="F:DNA binding"/>
    <property type="evidence" value="ECO:0007669"/>
    <property type="project" value="UniProtKB-KW"/>
</dbReference>
<name>A0A4R3JBP5_9PROT</name>
<dbReference type="InterPro" id="IPR010982">
    <property type="entry name" value="Lambda_DNA-bd_dom_sf"/>
</dbReference>
<dbReference type="InterPro" id="IPR011051">
    <property type="entry name" value="RmlC_Cupin_sf"/>
</dbReference>
<evidence type="ECO:0000313" key="3">
    <source>
        <dbReference type="EMBL" id="TCS62483.1"/>
    </source>
</evidence>
<protein>
    <submittedName>
        <fullName evidence="3">XRE family transcriptional regulator</fullName>
    </submittedName>
</protein>
<dbReference type="PROSITE" id="PS50943">
    <property type="entry name" value="HTH_CROC1"/>
    <property type="match status" value="1"/>
</dbReference>
<dbReference type="PANTHER" id="PTHR46797:SF11">
    <property type="entry name" value="HTH-TYPE TRANSCRIPTIONAL REGULATOR PUUR"/>
    <property type="match status" value="1"/>
</dbReference>
<feature type="domain" description="HTH cro/C1-type" evidence="2">
    <location>
        <begin position="13"/>
        <end position="67"/>
    </location>
</feature>
<dbReference type="SUPFAM" id="SSF51182">
    <property type="entry name" value="RmlC-like cupins"/>
    <property type="match status" value="1"/>
</dbReference>
<dbReference type="PANTHER" id="PTHR46797">
    <property type="entry name" value="HTH-TYPE TRANSCRIPTIONAL REGULATOR"/>
    <property type="match status" value="1"/>
</dbReference>
<dbReference type="GO" id="GO:0005829">
    <property type="term" value="C:cytosol"/>
    <property type="evidence" value="ECO:0007669"/>
    <property type="project" value="TreeGrafter"/>
</dbReference>
<dbReference type="EMBL" id="SLZW01000005">
    <property type="protein sequence ID" value="TCS62483.1"/>
    <property type="molecule type" value="Genomic_DNA"/>
</dbReference>
<organism evidence="3 4">
    <name type="scientific">Varunaivibrio sulfuroxidans</name>
    <dbReference type="NCBI Taxonomy" id="1773489"/>
    <lineage>
        <taxon>Bacteria</taxon>
        <taxon>Pseudomonadati</taxon>
        <taxon>Pseudomonadota</taxon>
        <taxon>Alphaproteobacteria</taxon>
        <taxon>Rhodospirillales</taxon>
        <taxon>Magnetovibrionaceae</taxon>
        <taxon>Varunaivibrio</taxon>
    </lineage>
</organism>
<dbReference type="AlphaFoldDB" id="A0A4R3JBP5"/>
<reference evidence="3 4" key="1">
    <citation type="submission" date="2019-03" db="EMBL/GenBank/DDBJ databases">
        <title>Genomic Encyclopedia of Type Strains, Phase IV (KMG-IV): sequencing the most valuable type-strain genomes for metagenomic binning, comparative biology and taxonomic classification.</title>
        <authorList>
            <person name="Goeker M."/>
        </authorList>
    </citation>
    <scope>NUCLEOTIDE SEQUENCE [LARGE SCALE GENOMIC DNA]</scope>
    <source>
        <strain evidence="3 4">DSM 101688</strain>
    </source>
</reference>
<keyword evidence="4" id="KW-1185">Reference proteome</keyword>
<dbReference type="InterPro" id="IPR013096">
    <property type="entry name" value="Cupin_2"/>
</dbReference>
<dbReference type="Gene3D" id="1.10.260.40">
    <property type="entry name" value="lambda repressor-like DNA-binding domains"/>
    <property type="match status" value="1"/>
</dbReference>